<feature type="binding site" evidence="1">
    <location>
        <position position="321"/>
    </location>
    <ligand>
        <name>Zn(2+)</name>
        <dbReference type="ChEBI" id="CHEBI:29105"/>
    </ligand>
</feature>
<evidence type="ECO:0000313" key="2">
    <source>
        <dbReference type="EMBL" id="AKJ04965.1"/>
    </source>
</evidence>
<evidence type="ECO:0000313" key="4">
    <source>
        <dbReference type="Proteomes" id="UP000035579"/>
    </source>
</evidence>
<dbReference type="GO" id="GO:0005886">
    <property type="term" value="C:plasma membrane"/>
    <property type="evidence" value="ECO:0007669"/>
    <property type="project" value="TreeGrafter"/>
</dbReference>
<dbReference type="PRINTS" id="PR01950">
    <property type="entry name" value="LANCSUPER"/>
</dbReference>
<dbReference type="KEGG" id="age:AA314_06591"/>
<dbReference type="InterPro" id="IPR007822">
    <property type="entry name" value="LANC-like"/>
</dbReference>
<dbReference type="EMBL" id="CP011509">
    <property type="protein sequence ID" value="AKJ04965.1"/>
    <property type="molecule type" value="Genomic_DNA"/>
</dbReference>
<name>A0AAC8TGL8_9BACT</name>
<dbReference type="Gene3D" id="1.50.10.20">
    <property type="match status" value="1"/>
</dbReference>
<proteinExistence type="predicted"/>
<organism evidence="2 4">
    <name type="scientific">Archangium gephyra</name>
    <dbReference type="NCBI Taxonomy" id="48"/>
    <lineage>
        <taxon>Bacteria</taxon>
        <taxon>Pseudomonadati</taxon>
        <taxon>Myxococcota</taxon>
        <taxon>Myxococcia</taxon>
        <taxon>Myxococcales</taxon>
        <taxon>Cystobacterineae</taxon>
        <taxon>Archangiaceae</taxon>
        <taxon>Archangium</taxon>
    </lineage>
</organism>
<keyword evidence="1" id="KW-0479">Metal-binding</keyword>
<dbReference type="EMBL" id="QUMU01000002">
    <property type="protein sequence ID" value="REG35671.1"/>
    <property type="molecule type" value="Genomic_DNA"/>
</dbReference>
<dbReference type="SUPFAM" id="SSF158745">
    <property type="entry name" value="LanC-like"/>
    <property type="match status" value="1"/>
</dbReference>
<evidence type="ECO:0000256" key="1">
    <source>
        <dbReference type="PIRSR" id="PIRSR607822-1"/>
    </source>
</evidence>
<dbReference type="InterPro" id="IPR033889">
    <property type="entry name" value="LanC"/>
</dbReference>
<feature type="binding site" evidence="1">
    <location>
        <position position="271"/>
    </location>
    <ligand>
        <name>Zn(2+)</name>
        <dbReference type="ChEBI" id="CHEBI:29105"/>
    </ligand>
</feature>
<dbReference type="Proteomes" id="UP000035579">
    <property type="component" value="Chromosome"/>
</dbReference>
<sequence length="423" mass="45876">MPQPMRWNPLLEGEERETALRLVAGIAEELSLPERLATPDPSFASGQAGMALLFSYLARAGARSHHLERMEHLLDSASEAVATQPLPPDLYQGFTGIAWTVEHLRGTAVEEEDPLTEIDEALSGLLRTRPWQYHYDLVSGLVGLGVYALERLPRPGARDCLEQLVARLAELAQPAAGGLRWWTPPALVPASMRGQFPEGAYNLGVAHGMPGVLWVLAGAAATGISTSQALELLRGGWSWLMAQRQPAASASRFPSWLSAHHQTWPNRPAWCYGDPGMALTLLQVARAVEEPGWEQEALALCREVAERSTDSAQVQDAGLCHGAAGLAHLHHRLFHATGEEVFARASRAWFRNTLSFHRPGEGLGGFLSHEVRPDLTREWRASPALLTGATGVALALLAAASPVEPAWDRMFLMSLPPSPSATP</sequence>
<keyword evidence="5" id="KW-1185">Reference proteome</keyword>
<feature type="binding site" evidence="1">
    <location>
        <position position="320"/>
    </location>
    <ligand>
        <name>Zn(2+)</name>
        <dbReference type="ChEBI" id="CHEBI:29105"/>
    </ligand>
</feature>
<dbReference type="GO" id="GO:0046872">
    <property type="term" value="F:metal ion binding"/>
    <property type="evidence" value="ECO:0007669"/>
    <property type="project" value="UniProtKB-KW"/>
</dbReference>
<dbReference type="Proteomes" id="UP000256345">
    <property type="component" value="Unassembled WGS sequence"/>
</dbReference>
<reference evidence="3 5" key="2">
    <citation type="submission" date="2018-08" db="EMBL/GenBank/DDBJ databases">
        <title>Genomic Encyclopedia of Archaeal and Bacterial Type Strains, Phase II (KMG-II): from individual species to whole genera.</title>
        <authorList>
            <person name="Goeker M."/>
        </authorList>
    </citation>
    <scope>NUCLEOTIDE SEQUENCE [LARGE SCALE GENOMIC DNA]</scope>
    <source>
        <strain evidence="3 5">DSM 2261</strain>
    </source>
</reference>
<dbReference type="PANTHER" id="PTHR12736:SF7">
    <property type="entry name" value="LANC-LIKE PROTEIN 3"/>
    <property type="match status" value="1"/>
</dbReference>
<keyword evidence="1" id="KW-0862">Zinc</keyword>
<dbReference type="SMART" id="SM01260">
    <property type="entry name" value="LANC_like"/>
    <property type="match status" value="1"/>
</dbReference>
<dbReference type="GO" id="GO:0031179">
    <property type="term" value="P:peptide modification"/>
    <property type="evidence" value="ECO:0007669"/>
    <property type="project" value="InterPro"/>
</dbReference>
<gene>
    <name evidence="2" type="ORF">AA314_06591</name>
    <name evidence="3" type="ORF">ATI61_10239</name>
</gene>
<dbReference type="CDD" id="cd04793">
    <property type="entry name" value="LanC"/>
    <property type="match status" value="1"/>
</dbReference>
<evidence type="ECO:0000313" key="3">
    <source>
        <dbReference type="EMBL" id="REG35671.1"/>
    </source>
</evidence>
<protein>
    <submittedName>
        <fullName evidence="2">Lanthionine biosynthesis cyclase LanC</fullName>
    </submittedName>
    <submittedName>
        <fullName evidence="3">Lanthionine synthetase-like protein</fullName>
    </submittedName>
</protein>
<dbReference type="AlphaFoldDB" id="A0AAC8TGL8"/>
<reference evidence="2 4" key="1">
    <citation type="submission" date="2015-05" db="EMBL/GenBank/DDBJ databases">
        <title>Genome assembly of Archangium gephyra DSM 2261.</title>
        <authorList>
            <person name="Sharma G."/>
            <person name="Subramanian S."/>
        </authorList>
    </citation>
    <scope>NUCLEOTIDE SEQUENCE [LARGE SCALE GENOMIC DNA]</scope>
    <source>
        <strain evidence="2 4">DSM 2261</strain>
    </source>
</reference>
<dbReference type="PANTHER" id="PTHR12736">
    <property type="entry name" value="LANC-LIKE PROTEIN"/>
    <property type="match status" value="1"/>
</dbReference>
<dbReference type="Pfam" id="PF05147">
    <property type="entry name" value="LANC_like"/>
    <property type="match status" value="1"/>
</dbReference>
<evidence type="ECO:0000313" key="5">
    <source>
        <dbReference type="Proteomes" id="UP000256345"/>
    </source>
</evidence>
<accession>A0AAC8TGL8</accession>
<dbReference type="PRINTS" id="PR01955">
    <property type="entry name" value="LANCFRANKIA"/>
</dbReference>